<evidence type="ECO:0000256" key="2">
    <source>
        <dbReference type="ARBA" id="ARBA00023027"/>
    </source>
</evidence>
<name>A0A1F5FFV0_9BACT</name>
<evidence type="ECO:0000256" key="1">
    <source>
        <dbReference type="ARBA" id="ARBA00023002"/>
    </source>
</evidence>
<comment type="similarity">
    <text evidence="3">Belongs to the UDP-glucose/GDP-mannose dehydrogenase family.</text>
</comment>
<evidence type="ECO:0000313" key="5">
    <source>
        <dbReference type="EMBL" id="OGD78519.1"/>
    </source>
</evidence>
<dbReference type="InterPro" id="IPR017476">
    <property type="entry name" value="UDP-Glc/GDP-Man"/>
</dbReference>
<dbReference type="InterPro" id="IPR008927">
    <property type="entry name" value="6-PGluconate_DH-like_C_sf"/>
</dbReference>
<dbReference type="SUPFAM" id="SSF51735">
    <property type="entry name" value="NAD(P)-binding Rossmann-fold domains"/>
    <property type="match status" value="1"/>
</dbReference>
<dbReference type="Pfam" id="PF03720">
    <property type="entry name" value="UDPG_MGDP_dh_C"/>
    <property type="match status" value="1"/>
</dbReference>
<dbReference type="GO" id="GO:0016628">
    <property type="term" value="F:oxidoreductase activity, acting on the CH-CH group of donors, NAD or NADP as acceptor"/>
    <property type="evidence" value="ECO:0007669"/>
    <property type="project" value="InterPro"/>
</dbReference>
<sequence length="440" mass="48411">MNHNELAKKLTEGPAVFGVIGLGYVGLPLALEFAEAGIRVVGFDIDPAKVAYLRKGESYIRQIPASRIKPFVDGGLLEATGDLDRLGEVDVIAICVPTPLDGHRQPDLSFVEITSRDTARRLKKGQVVILESTTYPGTTREVVLPILEEGSGLKGGTDFFLAFSPEREDPGNKDYRTRTIPKVIGALTPAGLELAKGFYDRVFERTVPVSSLEVAEMTKIFENTFRAVNIALVNELKMLALRMGVNLHEVIDAASTKPFGFMPFRPGPGLGGHCIPIDPFYLTWKAHEYEFSTRFIELAGEINTGMPRFVVERTAEALNHAGKPLRGSKILILGISYKPDIDDMRESPAVPVMEGLLARGAKVDYHDPYIAKMPATRQTDLRLESIPLKDYSELKAYDAVVIVTNHSDYNYREVVRNAALVVDTRNATAGIPDDGNVWLA</sequence>
<dbReference type="GO" id="GO:0000271">
    <property type="term" value="P:polysaccharide biosynthetic process"/>
    <property type="evidence" value="ECO:0007669"/>
    <property type="project" value="InterPro"/>
</dbReference>
<proteinExistence type="inferred from homology"/>
<dbReference type="SMART" id="SM00984">
    <property type="entry name" value="UDPG_MGDP_dh_C"/>
    <property type="match status" value="1"/>
</dbReference>
<dbReference type="PANTHER" id="PTHR43491">
    <property type="entry name" value="UDP-N-ACETYL-D-MANNOSAMINE DEHYDROGENASE"/>
    <property type="match status" value="1"/>
</dbReference>
<dbReference type="Pfam" id="PF03721">
    <property type="entry name" value="UDPG_MGDP_dh_N"/>
    <property type="match status" value="1"/>
</dbReference>
<organism evidence="5 6">
    <name type="scientific">Candidatus Coatesbacteria bacterium RBG_13_66_14</name>
    <dbReference type="NCBI Taxonomy" id="1817816"/>
    <lineage>
        <taxon>Bacteria</taxon>
        <taxon>Candidatus Coatesiibacteriota</taxon>
    </lineage>
</organism>
<dbReference type="InterPro" id="IPR014026">
    <property type="entry name" value="UDP-Glc/GDP-Man_DH_dimer"/>
</dbReference>
<evidence type="ECO:0000259" key="4">
    <source>
        <dbReference type="SMART" id="SM00984"/>
    </source>
</evidence>
<dbReference type="Proteomes" id="UP000177187">
    <property type="component" value="Unassembled WGS sequence"/>
</dbReference>
<evidence type="ECO:0000313" key="6">
    <source>
        <dbReference type="Proteomes" id="UP000177187"/>
    </source>
</evidence>
<dbReference type="PIRSF" id="PIRSF000124">
    <property type="entry name" value="UDPglc_GDPman_dh"/>
    <property type="match status" value="1"/>
</dbReference>
<keyword evidence="1" id="KW-0560">Oxidoreductase</keyword>
<dbReference type="InterPro" id="IPR001732">
    <property type="entry name" value="UDP-Glc/GDP-Man_DH_N"/>
</dbReference>
<gene>
    <name evidence="5" type="ORF">A2Y64_05630</name>
</gene>
<reference evidence="5 6" key="1">
    <citation type="journal article" date="2016" name="Nat. Commun.">
        <title>Thousands of microbial genomes shed light on interconnected biogeochemical processes in an aquifer system.</title>
        <authorList>
            <person name="Anantharaman K."/>
            <person name="Brown C.T."/>
            <person name="Hug L.A."/>
            <person name="Sharon I."/>
            <person name="Castelle C.J."/>
            <person name="Probst A.J."/>
            <person name="Thomas B.C."/>
            <person name="Singh A."/>
            <person name="Wilkins M.J."/>
            <person name="Karaoz U."/>
            <person name="Brodie E.L."/>
            <person name="Williams K.H."/>
            <person name="Hubbard S.S."/>
            <person name="Banfield J.F."/>
        </authorList>
    </citation>
    <scope>NUCLEOTIDE SEQUENCE [LARGE SCALE GENOMIC DNA]</scope>
</reference>
<dbReference type="EMBL" id="MFAF01000033">
    <property type="protein sequence ID" value="OGD78519.1"/>
    <property type="molecule type" value="Genomic_DNA"/>
</dbReference>
<dbReference type="InterPro" id="IPR036220">
    <property type="entry name" value="UDP-Glc/GDP-Man_DH_C_sf"/>
</dbReference>
<dbReference type="InterPro" id="IPR028359">
    <property type="entry name" value="UDP_ManNAc/GlcNAc_DH"/>
</dbReference>
<dbReference type="SUPFAM" id="SSF48179">
    <property type="entry name" value="6-phosphogluconate dehydrogenase C-terminal domain-like"/>
    <property type="match status" value="1"/>
</dbReference>
<dbReference type="STRING" id="1817816.A2Y64_05630"/>
<evidence type="ECO:0000256" key="3">
    <source>
        <dbReference type="PIRNR" id="PIRNR000124"/>
    </source>
</evidence>
<dbReference type="NCBIfam" id="TIGR03026">
    <property type="entry name" value="NDP-sugDHase"/>
    <property type="match status" value="1"/>
</dbReference>
<dbReference type="Gene3D" id="3.40.50.720">
    <property type="entry name" value="NAD(P)-binding Rossmann-like Domain"/>
    <property type="match status" value="2"/>
</dbReference>
<dbReference type="SUPFAM" id="SSF52413">
    <property type="entry name" value="UDP-glucose/GDP-mannose dehydrogenase C-terminal domain"/>
    <property type="match status" value="1"/>
</dbReference>
<dbReference type="InterPro" id="IPR014027">
    <property type="entry name" value="UDP-Glc/GDP-Man_DH_C"/>
</dbReference>
<dbReference type="PANTHER" id="PTHR43491:SF1">
    <property type="entry name" value="UDP-N-ACETYL-D-MANNOSAMINE DEHYDROGENASE"/>
    <property type="match status" value="1"/>
</dbReference>
<dbReference type="GO" id="GO:0016616">
    <property type="term" value="F:oxidoreductase activity, acting on the CH-OH group of donors, NAD or NADP as acceptor"/>
    <property type="evidence" value="ECO:0007669"/>
    <property type="project" value="InterPro"/>
</dbReference>
<keyword evidence="2" id="KW-0520">NAD</keyword>
<accession>A0A1F5FFV0</accession>
<feature type="domain" description="UDP-glucose/GDP-mannose dehydrogenase C-terminal" evidence="4">
    <location>
        <begin position="331"/>
        <end position="430"/>
    </location>
</feature>
<dbReference type="PIRSF" id="PIRSF500136">
    <property type="entry name" value="UDP_ManNAc_DH"/>
    <property type="match status" value="1"/>
</dbReference>
<dbReference type="InterPro" id="IPR036291">
    <property type="entry name" value="NAD(P)-bd_dom_sf"/>
</dbReference>
<dbReference type="Pfam" id="PF00984">
    <property type="entry name" value="UDPG_MGDP_dh"/>
    <property type="match status" value="1"/>
</dbReference>
<dbReference type="AlphaFoldDB" id="A0A1F5FFV0"/>
<comment type="caution">
    <text evidence="5">The sequence shown here is derived from an EMBL/GenBank/DDBJ whole genome shotgun (WGS) entry which is preliminary data.</text>
</comment>
<dbReference type="GO" id="GO:0051287">
    <property type="term" value="F:NAD binding"/>
    <property type="evidence" value="ECO:0007669"/>
    <property type="project" value="InterPro"/>
</dbReference>
<protein>
    <submittedName>
        <fullName evidence="5">UDP-N-acetyl-D-glucosamine dehydrogenase</fullName>
    </submittedName>
</protein>